<dbReference type="GO" id="GO:0016020">
    <property type="term" value="C:membrane"/>
    <property type="evidence" value="ECO:0007669"/>
    <property type="project" value="InterPro"/>
</dbReference>
<dbReference type="GO" id="GO:0007165">
    <property type="term" value="P:signal transduction"/>
    <property type="evidence" value="ECO:0007669"/>
    <property type="project" value="UniProtKB-KW"/>
</dbReference>
<dbReference type="Gene3D" id="1.10.490.10">
    <property type="entry name" value="Globins"/>
    <property type="match status" value="1"/>
</dbReference>
<feature type="domain" description="Methyl-accepting transducer" evidence="3">
    <location>
        <begin position="202"/>
        <end position="424"/>
    </location>
</feature>
<accession>A0AAU7JJM5</accession>
<evidence type="ECO:0000313" key="4">
    <source>
        <dbReference type="EMBL" id="XBO40500.1"/>
    </source>
</evidence>
<dbReference type="AlphaFoldDB" id="A0AAU7JJM5"/>
<gene>
    <name evidence="4" type="ORF">ABEG18_06965</name>
</gene>
<dbReference type="PROSITE" id="PS50111">
    <property type="entry name" value="CHEMOTAXIS_TRANSDUC_2"/>
    <property type="match status" value="1"/>
</dbReference>
<dbReference type="InterPro" id="IPR004089">
    <property type="entry name" value="MCPsignal_dom"/>
</dbReference>
<dbReference type="RefSeq" id="WP_406857360.1">
    <property type="nucleotide sequence ID" value="NZ_CP157484.1"/>
</dbReference>
<dbReference type="PANTHER" id="PTHR32089:SF112">
    <property type="entry name" value="LYSOZYME-LIKE PROTEIN-RELATED"/>
    <property type="match status" value="1"/>
</dbReference>
<evidence type="ECO:0000256" key="2">
    <source>
        <dbReference type="PROSITE-ProRule" id="PRU00284"/>
    </source>
</evidence>
<dbReference type="SUPFAM" id="SSF58104">
    <property type="entry name" value="Methyl-accepting chemotaxis protein (MCP) signaling domain"/>
    <property type="match status" value="1"/>
</dbReference>
<dbReference type="PANTHER" id="PTHR32089">
    <property type="entry name" value="METHYL-ACCEPTING CHEMOTAXIS PROTEIN MCPB"/>
    <property type="match status" value="1"/>
</dbReference>
<dbReference type="InterPro" id="IPR012292">
    <property type="entry name" value="Globin/Proto"/>
</dbReference>
<dbReference type="GO" id="GO:0020037">
    <property type="term" value="F:heme binding"/>
    <property type="evidence" value="ECO:0007669"/>
    <property type="project" value="InterPro"/>
</dbReference>
<dbReference type="EMBL" id="CP157484">
    <property type="protein sequence ID" value="XBO40500.1"/>
    <property type="molecule type" value="Genomic_DNA"/>
</dbReference>
<evidence type="ECO:0000256" key="1">
    <source>
        <dbReference type="ARBA" id="ARBA00023224"/>
    </source>
</evidence>
<evidence type="ECO:0000259" key="3">
    <source>
        <dbReference type="PROSITE" id="PS50111"/>
    </source>
</evidence>
<organism evidence="4">
    <name type="scientific">Alsobacter sp. KACC 23698</name>
    <dbReference type="NCBI Taxonomy" id="3149229"/>
    <lineage>
        <taxon>Bacteria</taxon>
        <taxon>Pseudomonadati</taxon>
        <taxon>Pseudomonadota</taxon>
        <taxon>Alphaproteobacteria</taxon>
        <taxon>Hyphomicrobiales</taxon>
        <taxon>Alsobacteraceae</taxon>
        <taxon>Alsobacter</taxon>
    </lineage>
</organism>
<dbReference type="SMART" id="SM00283">
    <property type="entry name" value="MA"/>
    <property type="match status" value="1"/>
</dbReference>
<reference evidence="4" key="1">
    <citation type="submission" date="2024-05" db="EMBL/GenBank/DDBJ databases">
        <authorList>
            <person name="Kim S."/>
            <person name="Heo J."/>
            <person name="Choi H."/>
            <person name="Choi Y."/>
            <person name="Kwon S.-W."/>
            <person name="Kim Y."/>
        </authorList>
    </citation>
    <scope>NUCLEOTIDE SEQUENCE</scope>
    <source>
        <strain evidence="4">KACC 23698</strain>
    </source>
</reference>
<proteinExistence type="predicted"/>
<name>A0AAU7JJM5_9HYPH</name>
<dbReference type="Pfam" id="PF00015">
    <property type="entry name" value="MCPsignal"/>
    <property type="match status" value="1"/>
</dbReference>
<keyword evidence="1 2" id="KW-0807">Transducer</keyword>
<sequence>MAATRQKKDGGALVVNAKGVDGLMASVGIDQATLMKTQALRQVAIDHVETAASAYCDHIDQNVPDMGAIVRAHRASMIATERRHLEILFSGTLGSDYLGALNEATATEFAEALGARTRLGTIVRLVGPLFAEIRRSHRLSPRRAVDQCEALMKLLLADALAATVTHQRAERWTLSARKQDLEATAAALQGQIQSLADGLRHAASVLRTAAKASSAGSRLAGQQAAAAEDASRECAKRIAGAAAATRDFAQALRRVEEETQQSRDIAEMAVAHSAEVTIGIAKLADATRRIDSIVTSIQEIATKTNLLALNATIEAARAGSAGRGFGVVAGEVKTLAQQTAKATDDIATQIAAVQSAADDCASFVEAITDTIGRLDRSSATIAETVRTQSLTTAAIVSSAQDVATQAQAGLTSTQESRTAILAVSERSADLDDAAQQVELAATQITNLVDRCLEDIQAI</sequence>
<protein>
    <submittedName>
        <fullName evidence="4">Methyl-accepting chemotaxis protein</fullName>
    </submittedName>
</protein>
<dbReference type="GO" id="GO:0019825">
    <property type="term" value="F:oxygen binding"/>
    <property type="evidence" value="ECO:0007669"/>
    <property type="project" value="InterPro"/>
</dbReference>
<dbReference type="Gene3D" id="1.10.287.950">
    <property type="entry name" value="Methyl-accepting chemotaxis protein"/>
    <property type="match status" value="1"/>
</dbReference>